<dbReference type="SMART" id="SM00530">
    <property type="entry name" value="HTH_XRE"/>
    <property type="match status" value="1"/>
</dbReference>
<reference evidence="3" key="1">
    <citation type="submission" date="2016-10" db="EMBL/GenBank/DDBJ databases">
        <authorList>
            <person name="Varghese N."/>
            <person name="Submissions S."/>
        </authorList>
    </citation>
    <scope>NUCLEOTIDE SEQUENCE [LARGE SCALE GENOMIC DNA]</scope>
    <source>
        <strain evidence="3">DSM 43163</strain>
    </source>
</reference>
<gene>
    <name evidence="2" type="ORF">SAMN04489712_103377</name>
</gene>
<organism evidence="2 3">
    <name type="scientific">Thermomonospora echinospora</name>
    <dbReference type="NCBI Taxonomy" id="1992"/>
    <lineage>
        <taxon>Bacteria</taxon>
        <taxon>Bacillati</taxon>
        <taxon>Actinomycetota</taxon>
        <taxon>Actinomycetes</taxon>
        <taxon>Streptosporangiales</taxon>
        <taxon>Thermomonosporaceae</taxon>
        <taxon>Thermomonospora</taxon>
    </lineage>
</organism>
<dbReference type="InterPro" id="IPR001387">
    <property type="entry name" value="Cro/C1-type_HTH"/>
</dbReference>
<dbReference type="SUPFAM" id="SSF48452">
    <property type="entry name" value="TPR-like"/>
    <property type="match status" value="1"/>
</dbReference>
<sequence length="400" mass="42239">MTAWSEYSTGERVKILRGTEMTQAALAEAAGVSVALVQKVEQGGSVKVASLIKLADALGTDVGVLLGQQAPRRAMRRAERTALRAISLAVHDSALVSHAPDAEPGTLADLQKANAAVWAAYWSGDYPNLGALVPALITEARAFTDAHDGRLAEQGSAILAEGYEVAACVANILGKRDLAYAAVAHAMRAADSSGDELLSANLAALLAWVYLRDGRTERAVKVAEDAAVSIAPSFADASPARLSVFGNLMLRAAVSASRRDDRIRATDFLSQAHAAAARVGKDGNLYQTAFGPTSASTQAVGIHLAFGNIGQALDLIENTRLPADMPKAAKSRYMLDVALAWCEARQWDKAADTLLDVCSEAPEWVRHQELAGQVAQRLGDGSTAKLRKITQLLGVPLLPR</sequence>
<dbReference type="InterPro" id="IPR011990">
    <property type="entry name" value="TPR-like_helical_dom_sf"/>
</dbReference>
<dbReference type="Pfam" id="PF01381">
    <property type="entry name" value="HTH_3"/>
    <property type="match status" value="1"/>
</dbReference>
<evidence type="ECO:0000313" key="3">
    <source>
        <dbReference type="Proteomes" id="UP000236723"/>
    </source>
</evidence>
<protein>
    <submittedName>
        <fullName evidence="2">Helix-turn-helix domain-containing protein</fullName>
    </submittedName>
</protein>
<dbReference type="AlphaFoldDB" id="A0A1H5XSY5"/>
<feature type="domain" description="HTH cro/C1-type" evidence="1">
    <location>
        <begin position="21"/>
        <end position="65"/>
    </location>
</feature>
<dbReference type="OrthoDB" id="3459848at2"/>
<evidence type="ECO:0000313" key="2">
    <source>
        <dbReference type="EMBL" id="SEG14366.1"/>
    </source>
</evidence>
<dbReference type="PROSITE" id="PS50943">
    <property type="entry name" value="HTH_CROC1"/>
    <property type="match status" value="1"/>
</dbReference>
<proteinExistence type="predicted"/>
<dbReference type="SUPFAM" id="SSF47413">
    <property type="entry name" value="lambda repressor-like DNA-binding domains"/>
    <property type="match status" value="1"/>
</dbReference>
<dbReference type="GO" id="GO:0003677">
    <property type="term" value="F:DNA binding"/>
    <property type="evidence" value="ECO:0007669"/>
    <property type="project" value="InterPro"/>
</dbReference>
<dbReference type="RefSeq" id="WP_103937301.1">
    <property type="nucleotide sequence ID" value="NZ_FNVO01000003.1"/>
</dbReference>
<evidence type="ECO:0000259" key="1">
    <source>
        <dbReference type="PROSITE" id="PS50943"/>
    </source>
</evidence>
<accession>A0A1H5XSY5</accession>
<name>A0A1H5XSY5_9ACTN</name>
<keyword evidence="3" id="KW-1185">Reference proteome</keyword>
<dbReference type="Proteomes" id="UP000236723">
    <property type="component" value="Unassembled WGS sequence"/>
</dbReference>
<dbReference type="Gene3D" id="1.10.260.40">
    <property type="entry name" value="lambda repressor-like DNA-binding domains"/>
    <property type="match status" value="1"/>
</dbReference>
<dbReference type="InterPro" id="IPR010982">
    <property type="entry name" value="Lambda_DNA-bd_dom_sf"/>
</dbReference>
<dbReference type="EMBL" id="FNVO01000003">
    <property type="protein sequence ID" value="SEG14366.1"/>
    <property type="molecule type" value="Genomic_DNA"/>
</dbReference>
<dbReference type="CDD" id="cd00093">
    <property type="entry name" value="HTH_XRE"/>
    <property type="match status" value="1"/>
</dbReference>